<gene>
    <name evidence="2" type="ORF">PCON_09221</name>
</gene>
<protein>
    <submittedName>
        <fullName evidence="2">Uncharacterized protein</fullName>
    </submittedName>
</protein>
<accession>U4L8C6</accession>
<organism evidence="2 3">
    <name type="scientific">Pyronema omphalodes (strain CBS 100304)</name>
    <name type="common">Pyronema confluens</name>
    <dbReference type="NCBI Taxonomy" id="1076935"/>
    <lineage>
        <taxon>Eukaryota</taxon>
        <taxon>Fungi</taxon>
        <taxon>Dikarya</taxon>
        <taxon>Ascomycota</taxon>
        <taxon>Pezizomycotina</taxon>
        <taxon>Pezizomycetes</taxon>
        <taxon>Pezizales</taxon>
        <taxon>Pyronemataceae</taxon>
        <taxon>Pyronema</taxon>
    </lineage>
</organism>
<dbReference type="EMBL" id="HF935477">
    <property type="protein sequence ID" value="CCX09628.1"/>
    <property type="molecule type" value="Genomic_DNA"/>
</dbReference>
<dbReference type="AlphaFoldDB" id="U4L8C6"/>
<reference evidence="2 3" key="1">
    <citation type="journal article" date="2013" name="PLoS Genet.">
        <title>The genome and development-dependent transcriptomes of Pyronema confluens: a window into fungal evolution.</title>
        <authorList>
            <person name="Traeger S."/>
            <person name="Altegoer F."/>
            <person name="Freitag M."/>
            <person name="Gabaldon T."/>
            <person name="Kempken F."/>
            <person name="Kumar A."/>
            <person name="Marcet-Houben M."/>
            <person name="Poggeler S."/>
            <person name="Stajich J.E."/>
            <person name="Nowrousian M."/>
        </authorList>
    </citation>
    <scope>NUCLEOTIDE SEQUENCE [LARGE SCALE GENOMIC DNA]</scope>
    <source>
        <strain evidence="3">CBS 100304</strain>
        <tissue evidence="2">Vegetative mycelium</tissue>
    </source>
</reference>
<sequence>MLDAVKSSWLDKDNELFMKRGEEHGTRLNRRNTNRQVAAKSGGGRNHRWTKDASAFSGIGPSNQKFRKVSASVGGLAWRDNLLSPIASNSSPQRNKKWE</sequence>
<dbReference type="Proteomes" id="UP000018144">
    <property type="component" value="Unassembled WGS sequence"/>
</dbReference>
<feature type="region of interest" description="Disordered" evidence="1">
    <location>
        <begin position="21"/>
        <end position="63"/>
    </location>
</feature>
<name>U4L8C6_PYROM</name>
<proteinExistence type="predicted"/>
<evidence type="ECO:0000256" key="1">
    <source>
        <dbReference type="SAM" id="MobiDB-lite"/>
    </source>
</evidence>
<keyword evidence="3" id="KW-1185">Reference proteome</keyword>
<evidence type="ECO:0000313" key="2">
    <source>
        <dbReference type="EMBL" id="CCX09628.1"/>
    </source>
</evidence>
<evidence type="ECO:0000313" key="3">
    <source>
        <dbReference type="Proteomes" id="UP000018144"/>
    </source>
</evidence>